<sequence length="111" mass="11776">MTGHEVVPNALDRQVAALGRLGEQTGELVGSAGRLADRLPQLGTAPPALHLAQRLREAAGHAGHAGLAGELGAADTELTGFHEALRAGIRRYQDHESGVREAFQRLERQAE</sequence>
<name>A0ABX0CAJ8_9PSEU</name>
<gene>
    <name evidence="1" type="ORF">G3I59_42035</name>
</gene>
<evidence type="ECO:0000313" key="2">
    <source>
        <dbReference type="Proteomes" id="UP000470404"/>
    </source>
</evidence>
<protein>
    <recommendedName>
        <fullName evidence="3">PE domain-containing protein</fullName>
    </recommendedName>
</protein>
<dbReference type="EMBL" id="JAAGNC010000203">
    <property type="protein sequence ID" value="NEC62006.1"/>
    <property type="molecule type" value="Genomic_DNA"/>
</dbReference>
<comment type="caution">
    <text evidence="1">The sequence shown here is derived from an EMBL/GenBank/DDBJ whole genome shotgun (WGS) entry which is preliminary data.</text>
</comment>
<accession>A0ABX0CAJ8</accession>
<evidence type="ECO:0008006" key="3">
    <source>
        <dbReference type="Google" id="ProtNLM"/>
    </source>
</evidence>
<evidence type="ECO:0000313" key="1">
    <source>
        <dbReference type="EMBL" id="NEC62006.1"/>
    </source>
</evidence>
<dbReference type="RefSeq" id="WP_067591560.1">
    <property type="nucleotide sequence ID" value="NZ_JAAGNC010000203.1"/>
</dbReference>
<dbReference type="Proteomes" id="UP000470404">
    <property type="component" value="Unassembled WGS sequence"/>
</dbReference>
<keyword evidence="2" id="KW-1185">Reference proteome</keyword>
<reference evidence="1 2" key="1">
    <citation type="submission" date="2020-01" db="EMBL/GenBank/DDBJ databases">
        <title>Insect and environment-associated Actinomycetes.</title>
        <authorList>
            <person name="Currrie C."/>
            <person name="Chevrette M."/>
            <person name="Carlson C."/>
            <person name="Stubbendieck R."/>
            <person name="Wendt-Pienkowski E."/>
        </authorList>
    </citation>
    <scope>NUCLEOTIDE SEQUENCE [LARGE SCALE GENOMIC DNA]</scope>
    <source>
        <strain evidence="1 2">SID8386</strain>
    </source>
</reference>
<proteinExistence type="predicted"/>
<organism evidence="1 2">
    <name type="scientific">Amycolatopsis rubida</name>
    <dbReference type="NCBI Taxonomy" id="112413"/>
    <lineage>
        <taxon>Bacteria</taxon>
        <taxon>Bacillati</taxon>
        <taxon>Actinomycetota</taxon>
        <taxon>Actinomycetes</taxon>
        <taxon>Pseudonocardiales</taxon>
        <taxon>Pseudonocardiaceae</taxon>
        <taxon>Amycolatopsis</taxon>
    </lineage>
</organism>